<evidence type="ECO:0000256" key="2">
    <source>
        <dbReference type="ARBA" id="ARBA00008721"/>
    </source>
</evidence>
<comment type="similarity">
    <text evidence="2">Belongs to the peptidase M43B family.</text>
</comment>
<keyword evidence="6" id="KW-0378">Hydrolase</keyword>
<evidence type="ECO:0000256" key="10">
    <source>
        <dbReference type="SAM" id="MobiDB-lite"/>
    </source>
</evidence>
<evidence type="ECO:0000313" key="13">
    <source>
        <dbReference type="EMBL" id="ATY66147.1"/>
    </source>
</evidence>
<dbReference type="CDD" id="cd04275">
    <property type="entry name" value="ZnMc_pappalysin_like"/>
    <property type="match status" value="1"/>
</dbReference>
<evidence type="ECO:0000256" key="9">
    <source>
        <dbReference type="ARBA" id="ARBA00023157"/>
    </source>
</evidence>
<proteinExistence type="inferred from homology"/>
<feature type="compositionally biased region" description="Polar residues" evidence="10">
    <location>
        <begin position="315"/>
        <end position="333"/>
    </location>
</feature>
<feature type="region of interest" description="Disordered" evidence="10">
    <location>
        <begin position="300"/>
        <end position="346"/>
    </location>
</feature>
<dbReference type="VEuPathDB" id="FungiDB:A9K55_001783"/>
<dbReference type="InterPro" id="IPR008754">
    <property type="entry name" value="Peptidase_M43"/>
</dbReference>
<evidence type="ECO:0000256" key="1">
    <source>
        <dbReference type="ARBA" id="ARBA00003174"/>
    </source>
</evidence>
<dbReference type="Gene3D" id="3.40.390.10">
    <property type="entry name" value="Collagenase (Catalytic Domain)"/>
    <property type="match status" value="1"/>
</dbReference>
<gene>
    <name evidence="13" type="ORF">A9K55_001783</name>
</gene>
<dbReference type="GO" id="GO:0008237">
    <property type="term" value="F:metallopeptidase activity"/>
    <property type="evidence" value="ECO:0007669"/>
    <property type="project" value="UniProtKB-KW"/>
</dbReference>
<evidence type="ECO:0000313" key="14">
    <source>
        <dbReference type="Proteomes" id="UP000323067"/>
    </source>
</evidence>
<dbReference type="GO" id="GO:0006508">
    <property type="term" value="P:proteolysis"/>
    <property type="evidence" value="ECO:0007669"/>
    <property type="project" value="UniProtKB-KW"/>
</dbReference>
<keyword evidence="3 13" id="KW-0645">Protease</keyword>
<dbReference type="GO" id="GO:0046872">
    <property type="term" value="F:metal ion binding"/>
    <property type="evidence" value="ECO:0007669"/>
    <property type="project" value="UniProtKB-KW"/>
</dbReference>
<accession>A0A2H4SSR4</accession>
<evidence type="ECO:0000256" key="11">
    <source>
        <dbReference type="SAM" id="SignalP"/>
    </source>
</evidence>
<dbReference type="Pfam" id="PF05572">
    <property type="entry name" value="Peptidase_M43"/>
    <property type="match status" value="1"/>
</dbReference>
<evidence type="ECO:0000256" key="7">
    <source>
        <dbReference type="ARBA" id="ARBA00022833"/>
    </source>
</evidence>
<dbReference type="AlphaFoldDB" id="A0A2H4SSR4"/>
<organism evidence="13 14">
    <name type="scientific">Cordyceps militaris</name>
    <name type="common">Caterpillar fungus</name>
    <name type="synonym">Clavaria militaris</name>
    <dbReference type="NCBI Taxonomy" id="73501"/>
    <lineage>
        <taxon>Eukaryota</taxon>
        <taxon>Fungi</taxon>
        <taxon>Dikarya</taxon>
        <taxon>Ascomycota</taxon>
        <taxon>Pezizomycotina</taxon>
        <taxon>Sordariomycetes</taxon>
        <taxon>Hypocreomycetidae</taxon>
        <taxon>Hypocreales</taxon>
        <taxon>Cordycipitaceae</taxon>
        <taxon>Cordyceps</taxon>
    </lineage>
</organism>
<evidence type="ECO:0000256" key="3">
    <source>
        <dbReference type="ARBA" id="ARBA00022670"/>
    </source>
</evidence>
<dbReference type="PANTHER" id="PTHR47466:SF1">
    <property type="entry name" value="METALLOPROTEASE MEP1 (AFU_ORTHOLOGUE AFUA_1G07730)-RELATED"/>
    <property type="match status" value="1"/>
</dbReference>
<keyword evidence="4" id="KW-0479">Metal-binding</keyword>
<dbReference type="PANTHER" id="PTHR47466">
    <property type="match status" value="1"/>
</dbReference>
<keyword evidence="7" id="KW-0862">Zinc</keyword>
<protein>
    <submittedName>
        <fullName evidence="13">Metalloprotease MEP1</fullName>
    </submittedName>
</protein>
<comment type="function">
    <text evidence="1">Secreted metalloproteinase that allows assimilation of proteinaceous substrates.</text>
</comment>
<keyword evidence="9" id="KW-1015">Disulfide bond</keyword>
<evidence type="ECO:0000256" key="8">
    <source>
        <dbReference type="ARBA" id="ARBA00023049"/>
    </source>
</evidence>
<name>A0A2H4SSR4_CORMI</name>
<dbReference type="SUPFAM" id="SSF55486">
    <property type="entry name" value="Metalloproteases ('zincins'), catalytic domain"/>
    <property type="match status" value="1"/>
</dbReference>
<evidence type="ECO:0000256" key="6">
    <source>
        <dbReference type="ARBA" id="ARBA00022801"/>
    </source>
</evidence>
<dbReference type="OrthoDB" id="536211at2759"/>
<dbReference type="VEuPathDB" id="FungiDB:CCM_00326"/>
<feature type="chain" id="PRO_5014160630" evidence="11">
    <location>
        <begin position="18"/>
        <end position="346"/>
    </location>
</feature>
<dbReference type="InterPro" id="IPR024079">
    <property type="entry name" value="MetalloPept_cat_dom_sf"/>
</dbReference>
<evidence type="ECO:0000256" key="4">
    <source>
        <dbReference type="ARBA" id="ARBA00022723"/>
    </source>
</evidence>
<evidence type="ECO:0000259" key="12">
    <source>
        <dbReference type="Pfam" id="PF05572"/>
    </source>
</evidence>
<feature type="signal peptide" evidence="11">
    <location>
        <begin position="1"/>
        <end position="17"/>
    </location>
</feature>
<feature type="domain" description="Peptidase M43 pregnancy-associated plasma-A" evidence="12">
    <location>
        <begin position="132"/>
        <end position="290"/>
    </location>
</feature>
<sequence>MRLSSVLLSSLCTLASAQCGTVANQPIKALHASYAADPLLGRRHEPGQTFEIPTYFHVITANNTLAGGHIPHAAIDRQVAVLNKAYAEAGFSFILNATADYVLAPGWQHVELFSETELTMKSALRRGDYATLNVYVASLTAPPELGNVLGIATFPEKPTSKRTLTLDGVIVHPVVLPGLAANPFNQGVTLVHEVGHWLSLLHTFDPPDDAADDDELAGCRGPGDYIFDTPAEGTAAYGCLLGRDTCTGSLEAENPTSMPGPDPVHNYMDYSDDACLYTFTPGQVERMMTAFRDERVNYVEGEDEPEPEQGPAPNANGTVPCGNSTVPGSNSTVIPPRNLTRVPHGN</sequence>
<reference evidence="13 14" key="1">
    <citation type="journal article" date="2017" name="BMC Genomics">
        <title>Chromosome level assembly and secondary metabolite potential of the parasitic fungus Cordyceps militaris.</title>
        <authorList>
            <person name="Kramer G.J."/>
            <person name="Nodwell J.R."/>
        </authorList>
    </citation>
    <scope>NUCLEOTIDE SEQUENCE [LARGE SCALE GENOMIC DNA]</scope>
    <source>
        <strain evidence="13 14">ATCC 34164</strain>
    </source>
</reference>
<keyword evidence="8 13" id="KW-0482">Metalloprotease</keyword>
<keyword evidence="5 11" id="KW-0732">Signal</keyword>
<dbReference type="EMBL" id="CP023326">
    <property type="protein sequence ID" value="ATY66147.1"/>
    <property type="molecule type" value="Genomic_DNA"/>
</dbReference>
<evidence type="ECO:0000256" key="5">
    <source>
        <dbReference type="ARBA" id="ARBA00022729"/>
    </source>
</evidence>
<dbReference type="Proteomes" id="UP000323067">
    <property type="component" value="Chromosome iii"/>
</dbReference>